<dbReference type="Proteomes" id="UP000245911">
    <property type="component" value="Unassembled WGS sequence"/>
</dbReference>
<evidence type="ECO:0000313" key="2">
    <source>
        <dbReference type="Proteomes" id="UP000245911"/>
    </source>
</evidence>
<evidence type="ECO:0000313" key="1">
    <source>
        <dbReference type="EMBL" id="PVH27442.1"/>
    </source>
</evidence>
<accession>A0A2T8HQ81</accession>
<gene>
    <name evidence="1" type="ORF">DDE20_17635</name>
</gene>
<organism evidence="1 2">
    <name type="scientific">Pararhodobacter oceanensis</name>
    <dbReference type="NCBI Taxonomy" id="2172121"/>
    <lineage>
        <taxon>Bacteria</taxon>
        <taxon>Pseudomonadati</taxon>
        <taxon>Pseudomonadota</taxon>
        <taxon>Alphaproteobacteria</taxon>
        <taxon>Rhodobacterales</taxon>
        <taxon>Paracoccaceae</taxon>
        <taxon>Pararhodobacter</taxon>
    </lineage>
</organism>
<reference evidence="1 2" key="1">
    <citation type="submission" date="2018-04" db="EMBL/GenBank/DDBJ databases">
        <title>Pararhodobacter oceanense sp. nov., isolated from marine intertidal sediment.</title>
        <authorList>
            <person name="Wang X.-L."/>
            <person name="Du Z.-J."/>
        </authorList>
    </citation>
    <scope>NUCLEOTIDE SEQUENCE [LARGE SCALE GENOMIC DNA]</scope>
    <source>
        <strain evidence="1 2">AM505</strain>
    </source>
</reference>
<protein>
    <submittedName>
        <fullName evidence="1">Uncharacterized protein</fullName>
    </submittedName>
</protein>
<dbReference type="EMBL" id="QDKM01000013">
    <property type="protein sequence ID" value="PVH27442.1"/>
    <property type="molecule type" value="Genomic_DNA"/>
</dbReference>
<name>A0A2T8HQ81_9RHOB</name>
<proteinExistence type="predicted"/>
<sequence>MADCDGKLKTMVAALAGGTRQAVVALIAIDRQGAVKALQDPFCVFTGEASGVGGGHAVRNGTAPSSITTGLVLRRHVAGFYSAVDAGPVFRGQSTGGAGSISW</sequence>
<comment type="caution">
    <text evidence="1">The sequence shown here is derived from an EMBL/GenBank/DDBJ whole genome shotgun (WGS) entry which is preliminary data.</text>
</comment>
<dbReference type="AlphaFoldDB" id="A0A2T8HQ81"/>
<keyword evidence="2" id="KW-1185">Reference proteome</keyword>